<dbReference type="InterPro" id="IPR006827">
    <property type="entry name" value="Lant_deHydtase_N"/>
</dbReference>
<evidence type="ECO:0000259" key="1">
    <source>
        <dbReference type="Pfam" id="PF04738"/>
    </source>
</evidence>
<accession>A0ABN7EJY5</accession>
<comment type="caution">
    <text evidence="2">The sequence shown here is derived from an EMBL/GenBank/DDBJ whole genome shotgun (WGS) entry which is preliminary data.</text>
</comment>
<dbReference type="Proteomes" id="UP000474567">
    <property type="component" value="Unassembled WGS sequence"/>
</dbReference>
<reference evidence="2 3" key="1">
    <citation type="submission" date="2020-02" db="EMBL/GenBank/DDBJ databases">
        <authorList>
            <person name="Criscuolo A."/>
        </authorList>
    </citation>
    <scope>NUCLEOTIDE SEQUENCE [LARGE SCALE GENOMIC DNA]</scope>
    <source>
        <strain evidence="2">CECT7796</strain>
    </source>
</reference>
<keyword evidence="3" id="KW-1185">Reference proteome</keyword>
<evidence type="ECO:0000313" key="3">
    <source>
        <dbReference type="Proteomes" id="UP000474567"/>
    </source>
</evidence>
<dbReference type="RefSeq" id="WP_173966428.1">
    <property type="nucleotide sequence ID" value="NZ_CADCST010000085.1"/>
</dbReference>
<dbReference type="EMBL" id="CADCST010000085">
    <property type="protein sequence ID" value="CAA9198933.1"/>
    <property type="molecule type" value="Genomic_DNA"/>
</dbReference>
<proteinExistence type="predicted"/>
<gene>
    <name evidence="2" type="ORF">FLACOL7796_02472</name>
</gene>
<name>A0ABN7EJY5_9FLAO</name>
<organism evidence="2 3">
    <name type="scientific">Flavobacterium collinsii</name>
    <dbReference type="NCBI Taxonomy" id="1114861"/>
    <lineage>
        <taxon>Bacteria</taxon>
        <taxon>Pseudomonadati</taxon>
        <taxon>Bacteroidota</taxon>
        <taxon>Flavobacteriia</taxon>
        <taxon>Flavobacteriales</taxon>
        <taxon>Flavobacteriaceae</taxon>
        <taxon>Flavobacterium</taxon>
    </lineage>
</organism>
<evidence type="ECO:0000313" key="2">
    <source>
        <dbReference type="EMBL" id="CAA9198933.1"/>
    </source>
</evidence>
<feature type="domain" description="Lantibiotic dehydratase N-terminal" evidence="1">
    <location>
        <begin position="42"/>
        <end position="689"/>
    </location>
</feature>
<dbReference type="Pfam" id="PF04738">
    <property type="entry name" value="Lant_dehydr_N"/>
    <property type="match status" value="1"/>
</dbReference>
<protein>
    <recommendedName>
        <fullName evidence="1">Lantibiotic dehydratase N-terminal domain-containing protein</fullName>
    </recommendedName>
</protein>
<sequence>MISNFKIASFDAYVLRTPLFPLSLYLSTMEHYSTENAKLQYQNPLIREAIHLASPDLTKELDKWVKTDSNLPVEKAKKLELTFLKYIARMSSRCTPFGLFSGCSVGRTAAETKIILENSGKFERFTQFDMQFWVMLLQEISKKKDVIPHLKYYPNNSIYKIGDFYRYIEYKSIETKREHSISALRVSTVLTELLDSIQQGMTVEEMIMFLSDDEDEKAEAAEFVLKLIDFQFLVSELDAVVTGSDNGERILDVLKKIPTLENEYQMLEKILEELLSLDKKLAPLEKIYPKIKNNIKRLKIDFDEKYLFQTDLNSSTSVNTLSKNVSQKVLRAVEFLNGIQMKEKFQNQESFKKAFTQRYESRMMPLTTVLDTEIGIGYLQNHEMNDSHEVLEFLSLKSKETENKNELWTSYDYILQKKIQECMINGETEISLTEKDFPNFNNDFSNAPATFSVMFEVLEHEKVVIESSGNTSAAKLLGRFCTGNPSIHNLTKEIIQKEEAYYSDQIMAEIVHIPESRTGNILRRPVLRKHEISYLAKSGVPENDTIHLNDLWVSIENDTIILFSKKHNKRVIPCLSNAHNFSKNSLPLYHFLCDLQSQHTKPIYSFDWGVLRNHYIYFPRVVYRDIILSKAKWIVAKEEIMHFSKINDIQLTNEFLKWRSQRNIPRYVNWVNYDHALLFDFETQIGVELFLNSVKNKEKITLEEFLFTKKSVVQNQNTDGYCNQFILSFYKE</sequence>